<evidence type="ECO:0000256" key="1">
    <source>
        <dbReference type="SAM" id="MobiDB-lite"/>
    </source>
</evidence>
<feature type="region of interest" description="Disordered" evidence="1">
    <location>
        <begin position="1"/>
        <end position="30"/>
    </location>
</feature>
<protein>
    <submittedName>
        <fullName evidence="2">Uncharacterized protein</fullName>
    </submittedName>
</protein>
<keyword evidence="3" id="KW-1185">Reference proteome</keyword>
<dbReference type="AlphaFoldDB" id="A0A8T0W0L1"/>
<name>A0A8T0W0L1_PANVG</name>
<evidence type="ECO:0000313" key="2">
    <source>
        <dbReference type="EMBL" id="KAG2640958.1"/>
    </source>
</evidence>
<sequence length="89" mass="10100">MSDQVKGASGLMLVRRRPAPSSASAPPNCRRSRLRQRLWPHRPRRCVVEAAAPWNNECFMLMLCNPEQSILHSNPWNKAYVMIELGVAS</sequence>
<organism evidence="2 3">
    <name type="scientific">Panicum virgatum</name>
    <name type="common">Blackwell switchgrass</name>
    <dbReference type="NCBI Taxonomy" id="38727"/>
    <lineage>
        <taxon>Eukaryota</taxon>
        <taxon>Viridiplantae</taxon>
        <taxon>Streptophyta</taxon>
        <taxon>Embryophyta</taxon>
        <taxon>Tracheophyta</taxon>
        <taxon>Spermatophyta</taxon>
        <taxon>Magnoliopsida</taxon>
        <taxon>Liliopsida</taxon>
        <taxon>Poales</taxon>
        <taxon>Poaceae</taxon>
        <taxon>PACMAD clade</taxon>
        <taxon>Panicoideae</taxon>
        <taxon>Panicodae</taxon>
        <taxon>Paniceae</taxon>
        <taxon>Panicinae</taxon>
        <taxon>Panicum</taxon>
        <taxon>Panicum sect. Hiantes</taxon>
    </lineage>
</organism>
<proteinExistence type="predicted"/>
<dbReference type="Proteomes" id="UP000823388">
    <property type="component" value="Chromosome 2K"/>
</dbReference>
<feature type="compositionally biased region" description="Low complexity" evidence="1">
    <location>
        <begin position="19"/>
        <end position="29"/>
    </location>
</feature>
<gene>
    <name evidence="2" type="ORF">PVAP13_2KG131964</name>
</gene>
<accession>A0A8T0W0L1</accession>
<reference evidence="2" key="1">
    <citation type="submission" date="2020-05" db="EMBL/GenBank/DDBJ databases">
        <title>WGS assembly of Panicum virgatum.</title>
        <authorList>
            <person name="Lovell J.T."/>
            <person name="Jenkins J."/>
            <person name="Shu S."/>
            <person name="Juenger T.E."/>
            <person name="Schmutz J."/>
        </authorList>
    </citation>
    <scope>NUCLEOTIDE SEQUENCE</scope>
    <source>
        <strain evidence="2">AP13</strain>
    </source>
</reference>
<dbReference type="EMBL" id="CM029039">
    <property type="protein sequence ID" value="KAG2640958.1"/>
    <property type="molecule type" value="Genomic_DNA"/>
</dbReference>
<evidence type="ECO:0000313" key="3">
    <source>
        <dbReference type="Proteomes" id="UP000823388"/>
    </source>
</evidence>
<comment type="caution">
    <text evidence="2">The sequence shown here is derived from an EMBL/GenBank/DDBJ whole genome shotgun (WGS) entry which is preliminary data.</text>
</comment>